<dbReference type="InterPro" id="IPR027417">
    <property type="entry name" value="P-loop_NTPase"/>
</dbReference>
<dbReference type="SUPFAM" id="SSF52540">
    <property type="entry name" value="P-loop containing nucleoside triphosphate hydrolases"/>
    <property type="match status" value="1"/>
</dbReference>
<evidence type="ECO:0008006" key="4">
    <source>
        <dbReference type="Google" id="ProtNLM"/>
    </source>
</evidence>
<dbReference type="Gramene" id="RZC75627">
    <property type="protein sequence ID" value="RZC75627"/>
    <property type="gene ID" value="C5167_051109"/>
</dbReference>
<sequence>MHLVPSPCCIGFCAWRIHYDFQPWISWGHYVSPMMYAQKATAINEFLDERLDKSERPFSSQKLVSDKQLVLDFCCGTVCTLYCLQCSFHASPFGESKALIADQDEDEVDMPAVSHLSNEDLVCDQGVLIALVAVSGAGKTTLMDVLAGGEILVGLAKALFIDEISTTGLDSSTYLLDC</sequence>
<evidence type="ECO:0000256" key="1">
    <source>
        <dbReference type="ARBA" id="ARBA00022448"/>
    </source>
</evidence>
<reference evidence="2 3" key="1">
    <citation type="journal article" date="2018" name="Science">
        <title>The opium poppy genome and morphinan production.</title>
        <authorList>
            <person name="Guo L."/>
            <person name="Winzer T."/>
            <person name="Yang X."/>
            <person name="Li Y."/>
            <person name="Ning Z."/>
            <person name="He Z."/>
            <person name="Teodor R."/>
            <person name="Lu Y."/>
            <person name="Bowser T.A."/>
            <person name="Graham I.A."/>
            <person name="Ye K."/>
        </authorList>
    </citation>
    <scope>NUCLEOTIDE SEQUENCE [LARGE SCALE GENOMIC DNA]</scope>
    <source>
        <strain evidence="3">cv. HN1</strain>
        <tissue evidence="2">Leaves</tissue>
    </source>
</reference>
<proteinExistence type="predicted"/>
<keyword evidence="3" id="KW-1185">Reference proteome</keyword>
<keyword evidence="1" id="KW-0813">Transport</keyword>
<gene>
    <name evidence="2" type="ORF">C5167_051109</name>
</gene>
<dbReference type="Gene3D" id="3.40.50.300">
    <property type="entry name" value="P-loop containing nucleotide triphosphate hydrolases"/>
    <property type="match status" value="1"/>
</dbReference>
<organism evidence="2 3">
    <name type="scientific">Papaver somniferum</name>
    <name type="common">Opium poppy</name>
    <dbReference type="NCBI Taxonomy" id="3469"/>
    <lineage>
        <taxon>Eukaryota</taxon>
        <taxon>Viridiplantae</taxon>
        <taxon>Streptophyta</taxon>
        <taxon>Embryophyta</taxon>
        <taxon>Tracheophyta</taxon>
        <taxon>Spermatophyta</taxon>
        <taxon>Magnoliopsida</taxon>
        <taxon>Ranunculales</taxon>
        <taxon>Papaveraceae</taxon>
        <taxon>Papaveroideae</taxon>
        <taxon>Papaver</taxon>
    </lineage>
</organism>
<dbReference type="AlphaFoldDB" id="A0A4Y7KS33"/>
<dbReference type="EMBL" id="CM010722">
    <property type="protein sequence ID" value="RZC75627.1"/>
    <property type="molecule type" value="Genomic_DNA"/>
</dbReference>
<evidence type="ECO:0000313" key="3">
    <source>
        <dbReference type="Proteomes" id="UP000316621"/>
    </source>
</evidence>
<evidence type="ECO:0000313" key="2">
    <source>
        <dbReference type="EMBL" id="RZC75627.1"/>
    </source>
</evidence>
<name>A0A4Y7KS33_PAPSO</name>
<protein>
    <recommendedName>
        <fullName evidence="4">ABC transporter domain-containing protein</fullName>
    </recommendedName>
</protein>
<dbReference type="PANTHER" id="PTHR19241">
    <property type="entry name" value="ATP-BINDING CASSETTE TRANSPORTER"/>
    <property type="match status" value="1"/>
</dbReference>
<dbReference type="Proteomes" id="UP000316621">
    <property type="component" value="Chromosome 8"/>
</dbReference>
<accession>A0A4Y7KS33</accession>